<proteinExistence type="predicted"/>
<evidence type="ECO:0008006" key="3">
    <source>
        <dbReference type="Google" id="ProtNLM"/>
    </source>
</evidence>
<dbReference type="RefSeq" id="WP_202651882.1">
    <property type="nucleotide sequence ID" value="NZ_JAESWB010000025.1"/>
</dbReference>
<name>A0ABS1TI91_9BACI</name>
<sequence>MEFKSTKDLEKYINRIVVEAMSKGNAVKNTVIEEGKKQVQETVYNVYPEPKVYIRTGKLKESWNWQDAPDGIEIINTRTDEESGKYIPSVVESGKGYDYTGYGYDYEKPRPFIDNTIKNLEGSAKLTEALKQDLRKQGISVE</sequence>
<dbReference type="EMBL" id="JAESWB010000025">
    <property type="protein sequence ID" value="MBL4950982.1"/>
    <property type="molecule type" value="Genomic_DNA"/>
</dbReference>
<organism evidence="1 2">
    <name type="scientific">Neobacillus paridis</name>
    <dbReference type="NCBI Taxonomy" id="2803862"/>
    <lineage>
        <taxon>Bacteria</taxon>
        <taxon>Bacillati</taxon>
        <taxon>Bacillota</taxon>
        <taxon>Bacilli</taxon>
        <taxon>Bacillales</taxon>
        <taxon>Bacillaceae</taxon>
        <taxon>Neobacillus</taxon>
    </lineage>
</organism>
<gene>
    <name evidence="1" type="ORF">JK635_01850</name>
</gene>
<keyword evidence="2" id="KW-1185">Reference proteome</keyword>
<accession>A0ABS1TI91</accession>
<evidence type="ECO:0000313" key="2">
    <source>
        <dbReference type="Proteomes" id="UP000623967"/>
    </source>
</evidence>
<dbReference type="Proteomes" id="UP000623967">
    <property type="component" value="Unassembled WGS sequence"/>
</dbReference>
<reference evidence="1 2" key="1">
    <citation type="submission" date="2021-01" db="EMBL/GenBank/DDBJ databases">
        <title>Genome public.</title>
        <authorList>
            <person name="Liu C."/>
            <person name="Sun Q."/>
        </authorList>
    </citation>
    <scope>NUCLEOTIDE SEQUENCE [LARGE SCALE GENOMIC DNA]</scope>
    <source>
        <strain evidence="1 2">YIM B02564</strain>
    </source>
</reference>
<evidence type="ECO:0000313" key="1">
    <source>
        <dbReference type="EMBL" id="MBL4950982.1"/>
    </source>
</evidence>
<protein>
    <recommendedName>
        <fullName evidence="3">HK97 gp10 family phage protein</fullName>
    </recommendedName>
</protein>
<comment type="caution">
    <text evidence="1">The sequence shown here is derived from an EMBL/GenBank/DDBJ whole genome shotgun (WGS) entry which is preliminary data.</text>
</comment>